<dbReference type="EMBL" id="JAHLDG010000005">
    <property type="protein sequence ID" value="MBU3219272.1"/>
    <property type="molecule type" value="Genomic_DNA"/>
</dbReference>
<dbReference type="Pfam" id="PF12668">
    <property type="entry name" value="DUF3791"/>
    <property type="match status" value="1"/>
</dbReference>
<keyword evidence="2" id="KW-1185">Reference proteome</keyword>
<organism evidence="1 2">
    <name type="scientific">Clostridium algidicarnis</name>
    <dbReference type="NCBI Taxonomy" id="37659"/>
    <lineage>
        <taxon>Bacteria</taxon>
        <taxon>Bacillati</taxon>
        <taxon>Bacillota</taxon>
        <taxon>Clostridia</taxon>
        <taxon>Eubacteriales</taxon>
        <taxon>Clostridiaceae</taxon>
        <taxon>Clostridium</taxon>
    </lineage>
</organism>
<dbReference type="RefSeq" id="WP_185161968.1">
    <property type="nucleotide sequence ID" value="NZ_JACKWX010000002.1"/>
</dbReference>
<reference evidence="1 2" key="1">
    <citation type="submission" date="2021-06" db="EMBL/GenBank/DDBJ databases">
        <title>Clostridia strains as spoilage organisms.</title>
        <authorList>
            <person name="Wambui J."/>
            <person name="Stephan R."/>
            <person name="Stevens M.J.A."/>
        </authorList>
    </citation>
    <scope>NUCLEOTIDE SEQUENCE [LARGE SCALE GENOMIC DNA]</scope>
    <source>
        <strain evidence="1 2">CM013</strain>
    </source>
</reference>
<name>A0ABS6C1B6_9CLOT</name>
<evidence type="ECO:0000313" key="2">
    <source>
        <dbReference type="Proteomes" id="UP000740830"/>
    </source>
</evidence>
<comment type="caution">
    <text evidence="1">The sequence shown here is derived from an EMBL/GenBank/DDBJ whole genome shotgun (WGS) entry which is preliminary data.</text>
</comment>
<evidence type="ECO:0000313" key="1">
    <source>
        <dbReference type="EMBL" id="MBU3219272.1"/>
    </source>
</evidence>
<dbReference type="Proteomes" id="UP000740830">
    <property type="component" value="Unassembled WGS sequence"/>
</dbReference>
<dbReference type="InterPro" id="IPR024269">
    <property type="entry name" value="DUF3791"/>
</dbReference>
<accession>A0ABS6C1B6</accession>
<proteinExistence type="predicted"/>
<gene>
    <name evidence="1" type="ORF">KPL27_04040</name>
</gene>
<sequence>MDGIENDKNLLVIEAIEGFAYNHNISSSKALEIFNKYDIIKLIRSQYDVLHTQSLDESIKFVEDVVRRKENVKQ</sequence>
<protein>
    <submittedName>
        <fullName evidence="1">DUF3791 domain-containing protein</fullName>
    </submittedName>
</protein>